<dbReference type="Pfam" id="PF17921">
    <property type="entry name" value="Integrase_H2C2"/>
    <property type="match status" value="1"/>
</dbReference>
<evidence type="ECO:0000313" key="3">
    <source>
        <dbReference type="Proteomes" id="UP000198211"/>
    </source>
</evidence>
<organism evidence="2 3">
    <name type="scientific">Phytophthora megakarya</name>
    <dbReference type="NCBI Taxonomy" id="4795"/>
    <lineage>
        <taxon>Eukaryota</taxon>
        <taxon>Sar</taxon>
        <taxon>Stramenopiles</taxon>
        <taxon>Oomycota</taxon>
        <taxon>Peronosporomycetes</taxon>
        <taxon>Peronosporales</taxon>
        <taxon>Peronosporaceae</taxon>
        <taxon>Phytophthora</taxon>
    </lineage>
</organism>
<proteinExistence type="predicted"/>
<evidence type="ECO:0000313" key="2">
    <source>
        <dbReference type="EMBL" id="OWY94851.1"/>
    </source>
</evidence>
<dbReference type="Proteomes" id="UP000198211">
    <property type="component" value="Unassembled WGS sequence"/>
</dbReference>
<name>A0A225UPK1_9STRA</name>
<evidence type="ECO:0000259" key="1">
    <source>
        <dbReference type="PROSITE" id="PS50994"/>
    </source>
</evidence>
<dbReference type="Gene3D" id="1.10.340.70">
    <property type="match status" value="1"/>
</dbReference>
<dbReference type="InterPro" id="IPR036397">
    <property type="entry name" value="RNaseH_sf"/>
</dbReference>
<dbReference type="InterPro" id="IPR041588">
    <property type="entry name" value="Integrase_H2C2"/>
</dbReference>
<dbReference type="GO" id="GO:0015074">
    <property type="term" value="P:DNA integration"/>
    <property type="evidence" value="ECO:0007669"/>
    <property type="project" value="InterPro"/>
</dbReference>
<comment type="caution">
    <text evidence="2">The sequence shown here is derived from an EMBL/GenBank/DDBJ whole genome shotgun (WGS) entry which is preliminary data.</text>
</comment>
<dbReference type="InterPro" id="IPR012337">
    <property type="entry name" value="RNaseH-like_sf"/>
</dbReference>
<gene>
    <name evidence="2" type="ORF">PHMEG_00035302</name>
</gene>
<dbReference type="InterPro" id="IPR050951">
    <property type="entry name" value="Retrovirus_Pol_polyprotein"/>
</dbReference>
<protein>
    <recommendedName>
        <fullName evidence="1">Integrase catalytic domain-containing protein</fullName>
    </recommendedName>
</protein>
<dbReference type="PROSITE" id="PS50994">
    <property type="entry name" value="INTEGRASE"/>
    <property type="match status" value="1"/>
</dbReference>
<dbReference type="InterPro" id="IPR001584">
    <property type="entry name" value="Integrase_cat-core"/>
</dbReference>
<reference evidence="3" key="1">
    <citation type="submission" date="2017-03" db="EMBL/GenBank/DDBJ databases">
        <title>Phytopthora megakarya and P. palmivora, two closely related causual agents of cacao black pod achieved similar genome size and gene model numbers by different mechanisms.</title>
        <authorList>
            <person name="Ali S."/>
            <person name="Shao J."/>
            <person name="Larry D.J."/>
            <person name="Kronmiller B."/>
            <person name="Shen D."/>
            <person name="Strem M.D."/>
            <person name="Melnick R.L."/>
            <person name="Guiltinan M.J."/>
            <person name="Tyler B.M."/>
            <person name="Meinhardt L.W."/>
            <person name="Bailey B.A."/>
        </authorList>
    </citation>
    <scope>NUCLEOTIDE SEQUENCE [LARGE SCALE GENOMIC DNA]</scope>
    <source>
        <strain evidence="3">zdho120</strain>
    </source>
</reference>
<dbReference type="Pfam" id="PF00665">
    <property type="entry name" value="rve"/>
    <property type="match status" value="1"/>
</dbReference>
<dbReference type="PANTHER" id="PTHR37984:SF5">
    <property type="entry name" value="PROTEIN NYNRIN-LIKE"/>
    <property type="match status" value="1"/>
</dbReference>
<dbReference type="OrthoDB" id="78677at2759"/>
<dbReference type="GO" id="GO:0003676">
    <property type="term" value="F:nucleic acid binding"/>
    <property type="evidence" value="ECO:0007669"/>
    <property type="project" value="InterPro"/>
</dbReference>
<keyword evidence="3" id="KW-1185">Reference proteome</keyword>
<dbReference type="SUPFAM" id="SSF53098">
    <property type="entry name" value="Ribonuclease H-like"/>
    <property type="match status" value="1"/>
</dbReference>
<dbReference type="AlphaFoldDB" id="A0A225UPK1"/>
<dbReference type="PANTHER" id="PTHR37984">
    <property type="entry name" value="PROTEIN CBG26694"/>
    <property type="match status" value="1"/>
</dbReference>
<dbReference type="Gene3D" id="3.30.420.10">
    <property type="entry name" value="Ribonuclease H-like superfamily/Ribonuclease H"/>
    <property type="match status" value="1"/>
</dbReference>
<feature type="domain" description="Integrase catalytic" evidence="1">
    <location>
        <begin position="222"/>
        <end position="349"/>
    </location>
</feature>
<accession>A0A225UPK1</accession>
<dbReference type="EMBL" id="NBNE01013740">
    <property type="protein sequence ID" value="OWY94851.1"/>
    <property type="molecule type" value="Genomic_DNA"/>
</dbReference>
<sequence>MLSDTFSGSAKRWVIVEKEAQDEFDLFTDHRNLRYIFDPHSVSNSVPKYIADKLHRWSLLLMGYNYDNHDISGEDNVWADLLSRWGSSFKTVCAIRQVSLPLSPQLDESFVWPTFKEIEVAQSGASPPSTMSKLTGDSLWRDDEQRIWIPDDAAELQMRVSVVGHFGIAGHRGVATTVEKICGQSVWKGMNKDIELFVNPCLHCASSVGGPPQPRLLGEAMHAERPNELIHWDYLFMGDSETKDCYVLVIKDDASSLSGCSHAKSRTPTLYFGLMDWFTSFGVCRTWVSDQGTHFKNKTIESLQHAMGAHHHFTTARCPWANDSVEVVMRETLRRCRALLSEWRLQPRA</sequence>